<dbReference type="InterPro" id="IPR002559">
    <property type="entry name" value="Transposase_11"/>
</dbReference>
<accession>A0AA86JIC7</accession>
<evidence type="ECO:0000259" key="6">
    <source>
        <dbReference type="Pfam" id="PF01609"/>
    </source>
</evidence>
<dbReference type="AlphaFoldDB" id="A0AA86JIC7"/>
<dbReference type="RefSeq" id="WP_342350307.1">
    <property type="nucleotide sequence ID" value="NZ_CAKJVE010000004.1"/>
</dbReference>
<dbReference type="SUPFAM" id="SSF53098">
    <property type="entry name" value="Ribonuclease H-like"/>
    <property type="match status" value="1"/>
</dbReference>
<dbReference type="GO" id="GO:0003677">
    <property type="term" value="F:DNA binding"/>
    <property type="evidence" value="ECO:0007669"/>
    <property type="project" value="UniProtKB-KW"/>
</dbReference>
<comment type="caution">
    <text evidence="7">The sequence shown here is derived from an EMBL/GenBank/DDBJ whole genome shotgun (WGS) entry which is preliminary data.</text>
</comment>
<dbReference type="EMBL" id="CAKJVE010000004">
    <property type="protein sequence ID" value="CAG9704580.1"/>
    <property type="molecule type" value="Genomic_DNA"/>
</dbReference>
<dbReference type="GO" id="GO:0004803">
    <property type="term" value="F:transposase activity"/>
    <property type="evidence" value="ECO:0007669"/>
    <property type="project" value="InterPro"/>
</dbReference>
<keyword evidence="2" id="KW-0815">Transposition</keyword>
<dbReference type="InterPro" id="IPR012337">
    <property type="entry name" value="RNaseH-like_sf"/>
</dbReference>
<sequence>MKNIKLLSQILKRTNKLIVSDEYKQSYSLGNSFSRKRKLSFSNVVYLICSVLRKSIPLEIDNFIENHTCLNFPNISKQAFSKARQNISPEAFKELCRLFVDSFYNSKKKLNKWHGFNILAVDGTSIQVPDTIECGKYFGVSKNQNKTQTAVATASALYDILNDIIIDASITKFKTSERELAKQHLDQINNEKLSKNSIVIFDRGYPSYEMFDYLDTKNMLFLMRVPSSFKTVQNIDSNDCILEYKIKRKYRKLRVIKIELSNNITEILVTNIFDENIKYDEFKELYFLRWGVESKYKELKSSIQIEEFSGTKPISIEQDFFVSIYLSMVVALIKDEADAAIADEIKDKNLKSMYQANRNFILGQVFNRIINLLVNAKLTRKILEIILEKSKKIRSQIRPNRSRERKNKHPRKKHHHNKNHAFKLQIIAYFKIRFNQWIYLVYHFLEEI</sequence>
<evidence type="ECO:0000256" key="5">
    <source>
        <dbReference type="SAM" id="MobiDB-lite"/>
    </source>
</evidence>
<protein>
    <submittedName>
        <fullName evidence="7">DDE_Tnp_1 domain-containing protein</fullName>
    </submittedName>
</protein>
<evidence type="ECO:0000256" key="2">
    <source>
        <dbReference type="ARBA" id="ARBA00022578"/>
    </source>
</evidence>
<gene>
    <name evidence="7" type="ORF">CNEO_41345</name>
</gene>
<feature type="compositionally biased region" description="Basic residues" evidence="5">
    <location>
        <begin position="403"/>
        <end position="416"/>
    </location>
</feature>
<name>A0AA86JIC7_9CLOT</name>
<keyword evidence="3" id="KW-0238">DNA-binding</keyword>
<comment type="similarity">
    <text evidence="1">Belongs to the transposase 11 family.</text>
</comment>
<dbReference type="GO" id="GO:0006313">
    <property type="term" value="P:DNA transposition"/>
    <property type="evidence" value="ECO:0007669"/>
    <property type="project" value="InterPro"/>
</dbReference>
<dbReference type="Proteomes" id="UP000789738">
    <property type="component" value="Unassembled WGS sequence"/>
</dbReference>
<dbReference type="PANTHER" id="PTHR33258:SF1">
    <property type="entry name" value="TRANSPOSASE INSL FOR INSERTION SEQUENCE ELEMENT IS186A-RELATED"/>
    <property type="match status" value="1"/>
</dbReference>
<evidence type="ECO:0000256" key="1">
    <source>
        <dbReference type="ARBA" id="ARBA00010075"/>
    </source>
</evidence>
<evidence type="ECO:0000256" key="3">
    <source>
        <dbReference type="ARBA" id="ARBA00023125"/>
    </source>
</evidence>
<dbReference type="NCBIfam" id="NF033592">
    <property type="entry name" value="transpos_IS4_1"/>
    <property type="match status" value="1"/>
</dbReference>
<reference evidence="7" key="1">
    <citation type="submission" date="2021-10" db="EMBL/GenBank/DDBJ databases">
        <authorList>
            <person name="Mesa V."/>
        </authorList>
    </citation>
    <scope>NUCLEOTIDE SEQUENCE</scope>
    <source>
        <strain evidence="7">CC3_PB</strain>
    </source>
</reference>
<organism evidence="7 8">
    <name type="scientific">Clostridium neonatale</name>
    <dbReference type="NCBI Taxonomy" id="137838"/>
    <lineage>
        <taxon>Bacteria</taxon>
        <taxon>Bacillati</taxon>
        <taxon>Bacillota</taxon>
        <taxon>Clostridia</taxon>
        <taxon>Eubacteriales</taxon>
        <taxon>Clostridiaceae</taxon>
        <taxon>Clostridium</taxon>
    </lineage>
</organism>
<evidence type="ECO:0000313" key="8">
    <source>
        <dbReference type="Proteomes" id="UP000789738"/>
    </source>
</evidence>
<feature type="region of interest" description="Disordered" evidence="5">
    <location>
        <begin position="396"/>
        <end position="416"/>
    </location>
</feature>
<dbReference type="Pfam" id="PF01609">
    <property type="entry name" value="DDE_Tnp_1"/>
    <property type="match status" value="1"/>
</dbReference>
<keyword evidence="4" id="KW-0233">DNA recombination</keyword>
<feature type="domain" description="Transposase IS4-like" evidence="6">
    <location>
        <begin position="115"/>
        <end position="321"/>
    </location>
</feature>
<proteinExistence type="inferred from homology"/>
<evidence type="ECO:0000256" key="4">
    <source>
        <dbReference type="ARBA" id="ARBA00023172"/>
    </source>
</evidence>
<dbReference type="InterPro" id="IPR047952">
    <property type="entry name" value="Transpos_IS4"/>
</dbReference>
<evidence type="ECO:0000313" key="7">
    <source>
        <dbReference type="EMBL" id="CAG9704580.1"/>
    </source>
</evidence>
<dbReference type="PANTHER" id="PTHR33258">
    <property type="entry name" value="TRANSPOSASE INSL FOR INSERTION SEQUENCE ELEMENT IS186A-RELATED"/>
    <property type="match status" value="1"/>
</dbReference>